<evidence type="ECO:0000256" key="5">
    <source>
        <dbReference type="ARBA" id="ARBA00022833"/>
    </source>
</evidence>
<dbReference type="GO" id="GO:0006412">
    <property type="term" value="P:translation"/>
    <property type="evidence" value="ECO:0007669"/>
    <property type="project" value="UniProtKB-UniRule"/>
</dbReference>
<dbReference type="HAMAP" id="MF_00773">
    <property type="entry name" value="Ribosomal_eL24"/>
    <property type="match status" value="1"/>
</dbReference>
<dbReference type="InterPro" id="IPR038630">
    <property type="entry name" value="L24e/L24_sf"/>
</dbReference>
<dbReference type="CDD" id="cd00472">
    <property type="entry name" value="Ribosomal_L24e_L24"/>
    <property type="match status" value="1"/>
</dbReference>
<gene>
    <name evidence="10" type="primary">rpl24e</name>
    <name evidence="12" type="ORF">AKJ53_01760</name>
</gene>
<evidence type="ECO:0000256" key="7">
    <source>
        <dbReference type="ARBA" id="ARBA00022980"/>
    </source>
</evidence>
<dbReference type="InterPro" id="IPR056366">
    <property type="entry name" value="Ribosomal_eL24"/>
</dbReference>
<feature type="binding site" evidence="10">
    <location>
        <position position="33"/>
    </location>
    <ligand>
        <name>Zn(2+)</name>
        <dbReference type="ChEBI" id="CHEBI:29105"/>
    </ligand>
</feature>
<feature type="binding site" evidence="10">
    <location>
        <position position="7"/>
    </location>
    <ligand>
        <name>Zn(2+)</name>
        <dbReference type="ChEBI" id="CHEBI:29105"/>
    </ligand>
</feature>
<dbReference type="PROSITE" id="PS01073">
    <property type="entry name" value="RIBOSOMAL_L24E"/>
    <property type="match status" value="1"/>
</dbReference>
<keyword evidence="5 10" id="KW-0862">Zinc</keyword>
<name>A0A133VHL7_9EURY</name>
<dbReference type="InterPro" id="IPR000988">
    <property type="entry name" value="Ribosomal_eL24-rel_N"/>
</dbReference>
<dbReference type="GO" id="GO:1990904">
    <property type="term" value="C:ribonucleoprotein complex"/>
    <property type="evidence" value="ECO:0007669"/>
    <property type="project" value="UniProtKB-KW"/>
</dbReference>
<comment type="caution">
    <text evidence="12">The sequence shown here is derived from an EMBL/GenBank/DDBJ whole genome shotgun (WGS) entry which is preliminary data.</text>
</comment>
<protein>
    <recommendedName>
        <fullName evidence="10">Large ribosomal subunit protein eL24</fullName>
    </recommendedName>
</protein>
<evidence type="ECO:0000259" key="11">
    <source>
        <dbReference type="SMART" id="SM00746"/>
    </source>
</evidence>
<dbReference type="Gene3D" id="2.30.170.20">
    <property type="entry name" value="Ribosomal protein L24e"/>
    <property type="match status" value="1"/>
</dbReference>
<dbReference type="GO" id="GO:0003735">
    <property type="term" value="F:structural constituent of ribosome"/>
    <property type="evidence" value="ECO:0007669"/>
    <property type="project" value="InterPro"/>
</dbReference>
<dbReference type="SUPFAM" id="SSF57716">
    <property type="entry name" value="Glucocorticoid receptor-like (DNA-binding domain)"/>
    <property type="match status" value="1"/>
</dbReference>
<dbReference type="Proteomes" id="UP000070491">
    <property type="component" value="Unassembled WGS sequence"/>
</dbReference>
<dbReference type="AlphaFoldDB" id="A0A133VHL7"/>
<evidence type="ECO:0000256" key="3">
    <source>
        <dbReference type="ARBA" id="ARBA00022730"/>
    </source>
</evidence>
<keyword evidence="4 10" id="KW-0863">Zinc-finger</keyword>
<dbReference type="InterPro" id="IPR023442">
    <property type="entry name" value="Ribosomal_eL24_CS"/>
</dbReference>
<evidence type="ECO:0000256" key="8">
    <source>
        <dbReference type="ARBA" id="ARBA00023274"/>
    </source>
</evidence>
<evidence type="ECO:0000256" key="10">
    <source>
        <dbReference type="HAMAP-Rule" id="MF_00773"/>
    </source>
</evidence>
<comment type="cofactor">
    <cofactor evidence="10">
        <name>Zn(2+)</name>
        <dbReference type="ChEBI" id="CHEBI:29105"/>
    </cofactor>
    <text evidence="10">Binds 1 zinc ion per subunit.</text>
</comment>
<reference evidence="12 13" key="1">
    <citation type="journal article" date="2016" name="Sci. Rep.">
        <title>Metabolic traits of an uncultured archaeal lineage -MSBL1- from brine pools of the Red Sea.</title>
        <authorList>
            <person name="Mwirichia R."/>
            <person name="Alam I."/>
            <person name="Rashid M."/>
            <person name="Vinu M."/>
            <person name="Ba-Alawi W."/>
            <person name="Anthony Kamau A."/>
            <person name="Kamanda Ngugi D."/>
            <person name="Goker M."/>
            <person name="Klenk H.P."/>
            <person name="Bajic V."/>
            <person name="Stingl U."/>
        </authorList>
    </citation>
    <scope>NUCLEOTIDE SEQUENCE [LARGE SCALE GENOMIC DNA]</scope>
    <source>
        <strain evidence="12">SCGC-AAA382F02</strain>
    </source>
</reference>
<keyword evidence="7 10" id="KW-0689">Ribosomal protein</keyword>
<dbReference type="PANTHER" id="PTHR10792">
    <property type="entry name" value="60S RIBOSOMAL PROTEIN L24"/>
    <property type="match status" value="1"/>
</dbReference>
<feature type="domain" description="TRASH" evidence="11">
    <location>
        <begin position="7"/>
        <end position="45"/>
    </location>
</feature>
<dbReference type="Pfam" id="PF01246">
    <property type="entry name" value="Ribosomal_L24e"/>
    <property type="match status" value="1"/>
</dbReference>
<dbReference type="InterPro" id="IPR011017">
    <property type="entry name" value="TRASH_dom"/>
</dbReference>
<keyword evidence="6 10" id="KW-0694">RNA-binding</keyword>
<comment type="similarity">
    <text evidence="1 10">Belongs to the eukaryotic ribosomal protein eL24 family.</text>
</comment>
<evidence type="ECO:0000256" key="2">
    <source>
        <dbReference type="ARBA" id="ARBA00022723"/>
    </source>
</evidence>
<dbReference type="GO" id="GO:0019843">
    <property type="term" value="F:rRNA binding"/>
    <property type="evidence" value="ECO:0007669"/>
    <property type="project" value="UniProtKB-UniRule"/>
</dbReference>
<accession>A0A133VHL7</accession>
<feature type="binding site" evidence="10">
    <location>
        <position position="37"/>
    </location>
    <ligand>
        <name>Zn(2+)</name>
        <dbReference type="ChEBI" id="CHEBI:29105"/>
    </ligand>
</feature>
<organism evidence="12 13">
    <name type="scientific">candidate division MSBL1 archaeon SCGC-AAA382F02</name>
    <dbReference type="NCBI Taxonomy" id="1698282"/>
    <lineage>
        <taxon>Archaea</taxon>
        <taxon>Methanobacteriati</taxon>
        <taxon>Methanobacteriota</taxon>
        <taxon>candidate division MSBL1</taxon>
    </lineage>
</organism>
<feature type="zinc finger region" description="C4-type" evidence="10">
    <location>
        <begin position="7"/>
        <end position="37"/>
    </location>
</feature>
<keyword evidence="13" id="KW-1185">Reference proteome</keyword>
<keyword evidence="8 10" id="KW-0687">Ribonucleoprotein</keyword>
<dbReference type="PANTHER" id="PTHR10792:SF1">
    <property type="entry name" value="RIBOSOMAL PROTEIN L24"/>
    <property type="match status" value="1"/>
</dbReference>
<keyword evidence="3 10" id="KW-0699">rRNA-binding</keyword>
<dbReference type="NCBIfam" id="NF034186">
    <property type="entry name" value="PRK14891.1-1"/>
    <property type="match status" value="1"/>
</dbReference>
<evidence type="ECO:0000256" key="9">
    <source>
        <dbReference type="ARBA" id="ARBA00062681"/>
    </source>
</evidence>
<keyword evidence="2 10" id="KW-0479">Metal-binding</keyword>
<dbReference type="InterPro" id="IPR055345">
    <property type="entry name" value="Ribosomal_eL24-rel_arc"/>
</dbReference>
<dbReference type="GO" id="GO:0008270">
    <property type="term" value="F:zinc ion binding"/>
    <property type="evidence" value="ECO:0007669"/>
    <property type="project" value="UniProtKB-UniRule"/>
</dbReference>
<dbReference type="SMART" id="SM00746">
    <property type="entry name" value="TRASH"/>
    <property type="match status" value="1"/>
</dbReference>
<sequence length="61" mass="6920">MPSTKTCSFCGEKITPGKGLMFVKNDGTILYFCSSKCKKNMQLGRKPENVKWTKKARESKE</sequence>
<evidence type="ECO:0000256" key="1">
    <source>
        <dbReference type="ARBA" id="ARBA00005647"/>
    </source>
</evidence>
<evidence type="ECO:0000256" key="6">
    <source>
        <dbReference type="ARBA" id="ARBA00022884"/>
    </source>
</evidence>
<dbReference type="FunFam" id="2.30.170.20:FF:000001">
    <property type="entry name" value="probable ribosome biogenesis protein RLP24"/>
    <property type="match status" value="1"/>
</dbReference>
<evidence type="ECO:0000313" key="12">
    <source>
        <dbReference type="EMBL" id="KXB05910.1"/>
    </source>
</evidence>
<proteinExistence type="inferred from homology"/>
<dbReference type="EMBL" id="LHYG01000026">
    <property type="protein sequence ID" value="KXB05910.1"/>
    <property type="molecule type" value="Genomic_DNA"/>
</dbReference>
<evidence type="ECO:0000313" key="13">
    <source>
        <dbReference type="Proteomes" id="UP000070491"/>
    </source>
</evidence>
<comment type="function">
    <text evidence="10">Binds to the 23S rRNA.</text>
</comment>
<comment type="subunit">
    <text evidence="9 10">Part of the 50S ribosomal subunit. Forms a cluster with proteins L3 and L14.</text>
</comment>
<feature type="binding site" evidence="10">
    <location>
        <position position="10"/>
    </location>
    <ligand>
        <name>Zn(2+)</name>
        <dbReference type="ChEBI" id="CHEBI:29105"/>
    </ligand>
</feature>
<evidence type="ECO:0000256" key="4">
    <source>
        <dbReference type="ARBA" id="ARBA00022771"/>
    </source>
</evidence>
<dbReference type="GO" id="GO:0005840">
    <property type="term" value="C:ribosome"/>
    <property type="evidence" value="ECO:0007669"/>
    <property type="project" value="UniProtKB-KW"/>
</dbReference>